<comment type="subcellular location">
    <subcellularLocation>
        <location evidence="2">Cell membrane</location>
        <topology evidence="2">Multi-pass membrane protein</topology>
    </subcellularLocation>
</comment>
<keyword evidence="5" id="KW-0813">Transport</keyword>
<feature type="transmembrane region" description="Helical" evidence="13">
    <location>
        <begin position="162"/>
        <end position="182"/>
    </location>
</feature>
<dbReference type="InterPro" id="IPR048279">
    <property type="entry name" value="MdtK-like"/>
</dbReference>
<keyword evidence="15" id="KW-1185">Reference proteome</keyword>
<evidence type="ECO:0000256" key="2">
    <source>
        <dbReference type="ARBA" id="ARBA00004651"/>
    </source>
</evidence>
<evidence type="ECO:0000256" key="8">
    <source>
        <dbReference type="ARBA" id="ARBA00022692"/>
    </source>
</evidence>
<feature type="transmembrane region" description="Helical" evidence="13">
    <location>
        <begin position="14"/>
        <end position="34"/>
    </location>
</feature>
<feature type="transmembrane region" description="Helical" evidence="13">
    <location>
        <begin position="244"/>
        <end position="266"/>
    </location>
</feature>
<dbReference type="AlphaFoldDB" id="A0A7X3IH20"/>
<dbReference type="NCBIfam" id="TIGR00797">
    <property type="entry name" value="matE"/>
    <property type="match status" value="1"/>
</dbReference>
<accession>A0A7X3IH20</accession>
<dbReference type="InterPro" id="IPR002528">
    <property type="entry name" value="MATE_fam"/>
</dbReference>
<evidence type="ECO:0000256" key="5">
    <source>
        <dbReference type="ARBA" id="ARBA00022448"/>
    </source>
</evidence>
<dbReference type="CDD" id="cd13131">
    <property type="entry name" value="MATE_NorM_like"/>
    <property type="match status" value="1"/>
</dbReference>
<evidence type="ECO:0000256" key="7">
    <source>
        <dbReference type="ARBA" id="ARBA00022475"/>
    </source>
</evidence>
<evidence type="ECO:0000313" key="15">
    <source>
        <dbReference type="Proteomes" id="UP000460318"/>
    </source>
</evidence>
<keyword evidence="6" id="KW-0050">Antiport</keyword>
<keyword evidence="10" id="KW-0406">Ion transport</keyword>
<feature type="transmembrane region" description="Helical" evidence="13">
    <location>
        <begin position="129"/>
        <end position="150"/>
    </location>
</feature>
<feature type="transmembrane region" description="Helical" evidence="13">
    <location>
        <begin position="390"/>
        <end position="412"/>
    </location>
</feature>
<feature type="transmembrane region" description="Helical" evidence="13">
    <location>
        <begin position="418"/>
        <end position="440"/>
    </location>
</feature>
<comment type="caution">
    <text evidence="14">The sequence shown here is derived from an EMBL/GenBank/DDBJ whole genome shotgun (WGS) entry which is preliminary data.</text>
</comment>
<dbReference type="PANTHER" id="PTHR43298:SF2">
    <property type="entry name" value="FMN_FAD EXPORTER YEEO-RELATED"/>
    <property type="match status" value="1"/>
</dbReference>
<evidence type="ECO:0000256" key="11">
    <source>
        <dbReference type="ARBA" id="ARBA00023136"/>
    </source>
</evidence>
<organism evidence="14 15">
    <name type="scientific">Paenibacillus dendrobii</name>
    <dbReference type="NCBI Taxonomy" id="2691084"/>
    <lineage>
        <taxon>Bacteria</taxon>
        <taxon>Bacillati</taxon>
        <taxon>Bacillota</taxon>
        <taxon>Bacilli</taxon>
        <taxon>Bacillales</taxon>
        <taxon>Paenibacillaceae</taxon>
        <taxon>Paenibacillus</taxon>
    </lineage>
</organism>
<dbReference type="GO" id="GO:0006811">
    <property type="term" value="P:monoatomic ion transport"/>
    <property type="evidence" value="ECO:0007669"/>
    <property type="project" value="UniProtKB-KW"/>
</dbReference>
<evidence type="ECO:0000256" key="9">
    <source>
        <dbReference type="ARBA" id="ARBA00022989"/>
    </source>
</evidence>
<evidence type="ECO:0000256" key="10">
    <source>
        <dbReference type="ARBA" id="ARBA00023065"/>
    </source>
</evidence>
<dbReference type="Pfam" id="PF01554">
    <property type="entry name" value="MatE"/>
    <property type="match status" value="2"/>
</dbReference>
<dbReference type="EMBL" id="WUBI01000001">
    <property type="protein sequence ID" value="MWV43803.1"/>
    <property type="molecule type" value="Genomic_DNA"/>
</dbReference>
<feature type="transmembrane region" description="Helical" evidence="13">
    <location>
        <begin position="194"/>
        <end position="215"/>
    </location>
</feature>
<feature type="transmembrane region" description="Helical" evidence="13">
    <location>
        <begin position="360"/>
        <end position="378"/>
    </location>
</feature>
<keyword evidence="7" id="KW-1003">Cell membrane</keyword>
<dbReference type="InterPro" id="IPR050222">
    <property type="entry name" value="MATE_MdtK"/>
</dbReference>
<reference evidence="14 15" key="1">
    <citation type="submission" date="2019-12" db="EMBL/GenBank/DDBJ databases">
        <title>Paenibacillus sp. nov., an endophytic bacterium isolated from the stem of Dendrobium.</title>
        <authorList>
            <person name="Zhao R."/>
        </authorList>
    </citation>
    <scope>NUCLEOTIDE SEQUENCE [LARGE SCALE GENOMIC DNA]</scope>
    <source>
        <strain evidence="14 15">HJL G12</strain>
    </source>
</reference>
<dbReference type="PANTHER" id="PTHR43298">
    <property type="entry name" value="MULTIDRUG RESISTANCE PROTEIN NORM-RELATED"/>
    <property type="match status" value="1"/>
</dbReference>
<evidence type="ECO:0000256" key="13">
    <source>
        <dbReference type="SAM" id="Phobius"/>
    </source>
</evidence>
<dbReference type="GO" id="GO:0042910">
    <property type="term" value="F:xenobiotic transmembrane transporter activity"/>
    <property type="evidence" value="ECO:0007669"/>
    <property type="project" value="InterPro"/>
</dbReference>
<evidence type="ECO:0000256" key="1">
    <source>
        <dbReference type="ARBA" id="ARBA00003408"/>
    </source>
</evidence>
<dbReference type="GO" id="GO:0005886">
    <property type="term" value="C:plasma membrane"/>
    <property type="evidence" value="ECO:0007669"/>
    <property type="project" value="UniProtKB-SubCell"/>
</dbReference>
<comment type="function">
    <text evidence="1">Multidrug efflux pump.</text>
</comment>
<dbReference type="Proteomes" id="UP000460318">
    <property type="component" value="Unassembled WGS sequence"/>
</dbReference>
<proteinExistence type="inferred from homology"/>
<dbReference type="RefSeq" id="WP_160497272.1">
    <property type="nucleotide sequence ID" value="NZ_WUBI01000001.1"/>
</dbReference>
<sequence>MKPTVTLQQKSKQFLVILLPILITQIALSAITFFDTNMSGKASSTDLAGVAIGSSLWIPLQTGLSGILMGITPIVSHLMGGGHAKKVAYHVMQGLWLALLLAVAILAIGSLLLPTILGFMNLEDDVRNIAFRFLSYLSIGIIPMFGYTVIRSYIDALGQTRVSMTITLISLPINIFLNYLLIFGNWGFPRLGGAGAGIASAITYWCVFIIAVLFVTRLQPFASFGIFRTFHGVSLKAWKELLKIGVPIGFSIFFETAVFAAVTLLMSRFDTLTIAAHQAAMNFATTLYMIPLSISMALTILVGFEKGSDRLKDARQYSILGILSAVALSLVTAVVLLVAGKYVAGLYSDESNVIALTQHFLIYAIFFQISDAIATPVQGALRGYKDVNPAFIITFISYWVIGLPVGYVLATFTQLGAYGFWIGLITGLAVGATLLLGRLVKVQRANQRISPSA</sequence>
<protein>
    <recommendedName>
        <fullName evidence="4">Probable multidrug resistance protein NorM</fullName>
    </recommendedName>
    <alternativeName>
        <fullName evidence="12">Multidrug-efflux transporter</fullName>
    </alternativeName>
</protein>
<dbReference type="GO" id="GO:0015297">
    <property type="term" value="F:antiporter activity"/>
    <property type="evidence" value="ECO:0007669"/>
    <property type="project" value="UniProtKB-KW"/>
</dbReference>
<feature type="transmembrane region" description="Helical" evidence="13">
    <location>
        <begin position="286"/>
        <end position="305"/>
    </location>
</feature>
<keyword evidence="9 13" id="KW-1133">Transmembrane helix</keyword>
<evidence type="ECO:0000256" key="12">
    <source>
        <dbReference type="ARBA" id="ARBA00031636"/>
    </source>
</evidence>
<gene>
    <name evidence="14" type="ORF">GRF59_09160</name>
</gene>
<keyword evidence="11 13" id="KW-0472">Membrane</keyword>
<feature type="transmembrane region" description="Helical" evidence="13">
    <location>
        <begin position="317"/>
        <end position="340"/>
    </location>
</feature>
<evidence type="ECO:0000256" key="4">
    <source>
        <dbReference type="ARBA" id="ARBA00020268"/>
    </source>
</evidence>
<evidence type="ECO:0000256" key="6">
    <source>
        <dbReference type="ARBA" id="ARBA00022449"/>
    </source>
</evidence>
<keyword evidence="8 13" id="KW-0812">Transmembrane</keyword>
<comment type="similarity">
    <text evidence="3">Belongs to the multi antimicrobial extrusion (MATE) (TC 2.A.66.1) family.</text>
</comment>
<dbReference type="PIRSF" id="PIRSF006603">
    <property type="entry name" value="DinF"/>
    <property type="match status" value="1"/>
</dbReference>
<evidence type="ECO:0000256" key="3">
    <source>
        <dbReference type="ARBA" id="ARBA00010199"/>
    </source>
</evidence>
<feature type="transmembrane region" description="Helical" evidence="13">
    <location>
        <begin position="54"/>
        <end position="75"/>
    </location>
</feature>
<name>A0A7X3IH20_9BACL</name>
<evidence type="ECO:0000313" key="14">
    <source>
        <dbReference type="EMBL" id="MWV43803.1"/>
    </source>
</evidence>
<feature type="transmembrane region" description="Helical" evidence="13">
    <location>
        <begin position="95"/>
        <end position="117"/>
    </location>
</feature>